<keyword evidence="3" id="KW-1185">Reference proteome</keyword>
<reference evidence="2" key="2">
    <citation type="submission" date="2025-09" db="UniProtKB">
        <authorList>
            <consortium name="Ensembl"/>
        </authorList>
    </citation>
    <scope>IDENTIFICATION</scope>
</reference>
<dbReference type="GeneTree" id="ENSGT00530000069385"/>
<dbReference type="PANTHER" id="PTHR15343">
    <property type="entry name" value="CD7"/>
    <property type="match status" value="1"/>
</dbReference>
<evidence type="ECO:0000259" key="1">
    <source>
        <dbReference type="PROSITE" id="PS50835"/>
    </source>
</evidence>
<dbReference type="Ensembl" id="ENSSDUT00000000930.1">
    <property type="protein sequence ID" value="ENSSDUP00000000885.1"/>
    <property type="gene ID" value="ENSSDUG00000000717.1"/>
</dbReference>
<dbReference type="Gene3D" id="2.60.40.10">
    <property type="entry name" value="Immunoglobulins"/>
    <property type="match status" value="1"/>
</dbReference>
<dbReference type="InterPro" id="IPR013106">
    <property type="entry name" value="Ig_V-set"/>
</dbReference>
<proteinExistence type="predicted"/>
<name>A0A3B4T482_SERDU</name>
<dbReference type="InterPro" id="IPR036179">
    <property type="entry name" value="Ig-like_dom_sf"/>
</dbReference>
<dbReference type="Proteomes" id="UP000261420">
    <property type="component" value="Unplaced"/>
</dbReference>
<dbReference type="InterPro" id="IPR039090">
    <property type="entry name" value="CD7"/>
</dbReference>
<evidence type="ECO:0000313" key="2">
    <source>
        <dbReference type="Ensembl" id="ENSSDUP00000000885.1"/>
    </source>
</evidence>
<protein>
    <recommendedName>
        <fullName evidence="1">Ig-like domain-containing protein</fullName>
    </recommendedName>
</protein>
<dbReference type="PROSITE" id="PS50835">
    <property type="entry name" value="IG_LIKE"/>
    <property type="match status" value="1"/>
</dbReference>
<dbReference type="Pfam" id="PF07686">
    <property type="entry name" value="V-set"/>
    <property type="match status" value="1"/>
</dbReference>
<dbReference type="GO" id="GO:0016020">
    <property type="term" value="C:membrane"/>
    <property type="evidence" value="ECO:0007669"/>
    <property type="project" value="InterPro"/>
</dbReference>
<dbReference type="GO" id="GO:0002250">
    <property type="term" value="P:adaptive immune response"/>
    <property type="evidence" value="ECO:0007669"/>
    <property type="project" value="InterPro"/>
</dbReference>
<organism evidence="2 3">
    <name type="scientific">Seriola dumerili</name>
    <name type="common">Greater amberjack</name>
    <name type="synonym">Caranx dumerili</name>
    <dbReference type="NCBI Taxonomy" id="41447"/>
    <lineage>
        <taxon>Eukaryota</taxon>
        <taxon>Metazoa</taxon>
        <taxon>Chordata</taxon>
        <taxon>Craniata</taxon>
        <taxon>Vertebrata</taxon>
        <taxon>Euteleostomi</taxon>
        <taxon>Actinopterygii</taxon>
        <taxon>Neopterygii</taxon>
        <taxon>Teleostei</taxon>
        <taxon>Neoteleostei</taxon>
        <taxon>Acanthomorphata</taxon>
        <taxon>Carangaria</taxon>
        <taxon>Carangiformes</taxon>
        <taxon>Carangidae</taxon>
        <taxon>Seriola</taxon>
    </lineage>
</organism>
<reference evidence="2" key="1">
    <citation type="submission" date="2025-08" db="UniProtKB">
        <authorList>
            <consortium name="Ensembl"/>
        </authorList>
    </citation>
    <scope>IDENTIFICATION</scope>
</reference>
<dbReference type="SMART" id="SM00406">
    <property type="entry name" value="IGv"/>
    <property type="match status" value="1"/>
</dbReference>
<dbReference type="SMART" id="SM00409">
    <property type="entry name" value="IG"/>
    <property type="match status" value="1"/>
</dbReference>
<dbReference type="AlphaFoldDB" id="A0A3B4T482"/>
<feature type="domain" description="Ig-like" evidence="1">
    <location>
        <begin position="34"/>
        <end position="114"/>
    </location>
</feature>
<dbReference type="InterPro" id="IPR013783">
    <property type="entry name" value="Ig-like_fold"/>
</dbReference>
<dbReference type="OMA" id="ENHYERP"/>
<sequence>CCNKIHLEIQCWFVLTYVEVSHEGFEIEFLEKREGESVVLPCGVEPRNPSPIAVYLKRSWLRPVDVLFMYTQYEFTVTNDDDKNRITVSGDPSSHSLNVTISQLTADDTDRYYCEFVVANLVSEDLHVYGRTEFFLLVKAGECFFFSCHPTHTFHLYEIKSVCSFCLFTDLFSFCLDDCQGKAHHSVKLHPQAPIYEVMTGLQPLSQKLASHHLEEIEFSEYRNCTVKKSCPENHYESPSGPLCSRT</sequence>
<dbReference type="GO" id="GO:0038023">
    <property type="term" value="F:signaling receptor activity"/>
    <property type="evidence" value="ECO:0007669"/>
    <property type="project" value="InterPro"/>
</dbReference>
<dbReference type="InterPro" id="IPR007110">
    <property type="entry name" value="Ig-like_dom"/>
</dbReference>
<dbReference type="PANTHER" id="PTHR15343:SF0">
    <property type="entry name" value="T-CELL ANTIGEN CD7"/>
    <property type="match status" value="1"/>
</dbReference>
<evidence type="ECO:0000313" key="3">
    <source>
        <dbReference type="Proteomes" id="UP000261420"/>
    </source>
</evidence>
<dbReference type="InterPro" id="IPR003599">
    <property type="entry name" value="Ig_sub"/>
</dbReference>
<dbReference type="SUPFAM" id="SSF48726">
    <property type="entry name" value="Immunoglobulin"/>
    <property type="match status" value="1"/>
</dbReference>
<accession>A0A3B4T482</accession>